<evidence type="ECO:0000256" key="2">
    <source>
        <dbReference type="SAM" id="Phobius"/>
    </source>
</evidence>
<protein>
    <submittedName>
        <fullName evidence="3">Uncharacterized protein</fullName>
    </submittedName>
</protein>
<evidence type="ECO:0000313" key="3">
    <source>
        <dbReference type="EMBL" id="GAI80277.1"/>
    </source>
</evidence>
<dbReference type="InterPro" id="IPR036097">
    <property type="entry name" value="HisK_dim/P_sf"/>
</dbReference>
<dbReference type="SUPFAM" id="SSF47384">
    <property type="entry name" value="Homodimeric domain of signal transducing histidine kinase"/>
    <property type="match status" value="1"/>
</dbReference>
<evidence type="ECO:0000256" key="1">
    <source>
        <dbReference type="SAM" id="Coils"/>
    </source>
</evidence>
<sequence>GGYTESLNSLLKSSEIFKGLGDKFGLAASYYSLGIYYRMTGDSQNAVKYLTESLNLGRETKSPIQVRNAAQMLSELHAEQNRFKEAYQMYILFKETYDSLYQEENLVKITQLVMQHEFEQRELLQLAEIARQKQFRNYVIILFGLVVILVIVILNRYYIKRKSNIDLQIKNKEIESQKKKLENLFVSLRIKNDELCQQNEEIVTQKDHLSMLNHELENQKYELNNTLNELTQAQTHLVQSEKMASLGQLTAGVAHELNNPINFINS</sequence>
<dbReference type="InterPro" id="IPR011990">
    <property type="entry name" value="TPR-like_helical_dom_sf"/>
</dbReference>
<comment type="caution">
    <text evidence="3">The sequence shown here is derived from an EMBL/GenBank/DDBJ whole genome shotgun (WGS) entry which is preliminary data.</text>
</comment>
<gene>
    <name evidence="3" type="ORF">S12H4_18957</name>
</gene>
<dbReference type="PROSITE" id="PS50005">
    <property type="entry name" value="TPR"/>
    <property type="match status" value="1"/>
</dbReference>
<name>X1RHP5_9ZZZZ</name>
<dbReference type="InterPro" id="IPR003661">
    <property type="entry name" value="HisK_dim/P_dom"/>
</dbReference>
<organism evidence="3">
    <name type="scientific">marine sediment metagenome</name>
    <dbReference type="NCBI Taxonomy" id="412755"/>
    <lineage>
        <taxon>unclassified sequences</taxon>
        <taxon>metagenomes</taxon>
        <taxon>ecological metagenomes</taxon>
    </lineage>
</organism>
<keyword evidence="2" id="KW-1133">Transmembrane helix</keyword>
<dbReference type="GO" id="GO:0000155">
    <property type="term" value="F:phosphorelay sensor kinase activity"/>
    <property type="evidence" value="ECO:0007669"/>
    <property type="project" value="InterPro"/>
</dbReference>
<keyword evidence="2" id="KW-0472">Membrane</keyword>
<reference evidence="3" key="1">
    <citation type="journal article" date="2014" name="Front. Microbiol.">
        <title>High frequency of phylogenetically diverse reductive dehalogenase-homologous genes in deep subseafloor sedimentary metagenomes.</title>
        <authorList>
            <person name="Kawai M."/>
            <person name="Futagami T."/>
            <person name="Toyoda A."/>
            <person name="Takaki Y."/>
            <person name="Nishi S."/>
            <person name="Hori S."/>
            <person name="Arai W."/>
            <person name="Tsubouchi T."/>
            <person name="Morono Y."/>
            <person name="Uchiyama I."/>
            <person name="Ito T."/>
            <person name="Fujiyama A."/>
            <person name="Inagaki F."/>
            <person name="Takami H."/>
        </authorList>
    </citation>
    <scope>NUCLEOTIDE SEQUENCE</scope>
    <source>
        <strain evidence="3">Expedition CK06-06</strain>
    </source>
</reference>
<dbReference type="Gene3D" id="1.25.40.10">
    <property type="entry name" value="Tetratricopeptide repeat domain"/>
    <property type="match status" value="1"/>
</dbReference>
<keyword evidence="2" id="KW-0812">Transmembrane</keyword>
<dbReference type="InterPro" id="IPR019734">
    <property type="entry name" value="TPR_rpt"/>
</dbReference>
<dbReference type="CDD" id="cd00082">
    <property type="entry name" value="HisKA"/>
    <property type="match status" value="1"/>
</dbReference>
<dbReference type="Gene3D" id="1.10.287.130">
    <property type="match status" value="1"/>
</dbReference>
<dbReference type="Pfam" id="PF13424">
    <property type="entry name" value="TPR_12"/>
    <property type="match status" value="1"/>
</dbReference>
<proteinExistence type="predicted"/>
<keyword evidence="1" id="KW-0175">Coiled coil</keyword>
<feature type="non-terminal residue" evidence="3">
    <location>
        <position position="1"/>
    </location>
</feature>
<feature type="transmembrane region" description="Helical" evidence="2">
    <location>
        <begin position="138"/>
        <end position="159"/>
    </location>
</feature>
<dbReference type="EMBL" id="BARW01009421">
    <property type="protein sequence ID" value="GAI80277.1"/>
    <property type="molecule type" value="Genomic_DNA"/>
</dbReference>
<accession>X1RHP5</accession>
<feature type="coiled-coil region" evidence="1">
    <location>
        <begin position="164"/>
        <end position="236"/>
    </location>
</feature>
<dbReference type="SUPFAM" id="SSF48452">
    <property type="entry name" value="TPR-like"/>
    <property type="match status" value="1"/>
</dbReference>
<dbReference type="AlphaFoldDB" id="X1RHP5"/>